<feature type="compositionally biased region" description="Acidic residues" evidence="1">
    <location>
        <begin position="222"/>
        <end position="231"/>
    </location>
</feature>
<gene>
    <name evidence="3" type="ORF">F5891DRAFT_1199411</name>
</gene>
<comment type="caution">
    <text evidence="3">The sequence shown here is derived from an EMBL/GenBank/DDBJ whole genome shotgun (WGS) entry which is preliminary data.</text>
</comment>
<organism evidence="3 4">
    <name type="scientific">Suillus fuscotomentosus</name>
    <dbReference type="NCBI Taxonomy" id="1912939"/>
    <lineage>
        <taxon>Eukaryota</taxon>
        <taxon>Fungi</taxon>
        <taxon>Dikarya</taxon>
        <taxon>Basidiomycota</taxon>
        <taxon>Agaricomycotina</taxon>
        <taxon>Agaricomycetes</taxon>
        <taxon>Agaricomycetidae</taxon>
        <taxon>Boletales</taxon>
        <taxon>Suillineae</taxon>
        <taxon>Suillaceae</taxon>
        <taxon>Suillus</taxon>
    </lineage>
</organism>
<protein>
    <recommendedName>
        <fullName evidence="2">DUF6532 domain-containing protein</fullName>
    </recommendedName>
</protein>
<feature type="compositionally biased region" description="Basic and acidic residues" evidence="1">
    <location>
        <begin position="165"/>
        <end position="175"/>
    </location>
</feature>
<feature type="compositionally biased region" description="Low complexity" evidence="1">
    <location>
        <begin position="331"/>
        <end position="345"/>
    </location>
</feature>
<accession>A0AAD4DPL3</accession>
<sequence>MPPRKKARHASPSRSLSPHNSRMRKVTNTASEDVDDSRRQSKRSTRGVGGHVAQLKKAGETLMAPARQQKGRGTVEISDSEVNPMAPSQQLKKGKKKADTNFLPRLVEDDDSQSNTQCCNPFLRMAGPDDRFGFKSSSTDKQDPREATQPIGRSSKKAVGESIEDEARKDRMWDLDERDELENDELENDTDEHDHNDRPSEDEDSLLWDTQEASVDHMALCGDEDNEDNEDGNTQMDPDQGDFDSQDSGNDTHHEATDTFDSSRKQGSACPHETGLRSRQHSPSLGSRRPSLERVSTSSSSGRLAPGRAPHRVPSEKTASTCVRPGRPPAHFSVSHSKSPHPSSFRKLSPHQRSPTQSMVSSSILLSQIKHLLPLLVQANLTLEVPHLFNAANLEAVHKSWQALLQAAKLEMWLQAILLHPLPVHQEAGNSVHKERVSAAAAKLLKTGEYLRLPDSSEGKYTNFVSQVLKEACLSFYYGNSKKALKVTDEFQDRIPVNGLILVAAVMKGVLTGFRDSGTDKVPDLTADTCRADFNLLQKSVDKLMTIPERRAELEEMLKEWAEEGMMGELRNDWDSAAGSDDINIII</sequence>
<feature type="compositionally biased region" description="Acidic residues" evidence="1">
    <location>
        <begin position="176"/>
        <end position="191"/>
    </location>
</feature>
<dbReference type="Proteomes" id="UP001195769">
    <property type="component" value="Unassembled WGS sequence"/>
</dbReference>
<keyword evidence="4" id="KW-1185">Reference proteome</keyword>
<proteinExistence type="predicted"/>
<evidence type="ECO:0000259" key="2">
    <source>
        <dbReference type="Pfam" id="PF20149"/>
    </source>
</evidence>
<feature type="compositionally biased region" description="Basic residues" evidence="1">
    <location>
        <begin position="1"/>
        <end position="11"/>
    </location>
</feature>
<feature type="compositionally biased region" description="Polar residues" evidence="1">
    <location>
        <begin position="12"/>
        <end position="31"/>
    </location>
</feature>
<feature type="compositionally biased region" description="Basic and acidic residues" evidence="1">
    <location>
        <begin position="127"/>
        <end position="146"/>
    </location>
</feature>
<dbReference type="InterPro" id="IPR045341">
    <property type="entry name" value="DUF6532"/>
</dbReference>
<dbReference type="RefSeq" id="XP_041217050.1">
    <property type="nucleotide sequence ID" value="XM_041368754.1"/>
</dbReference>
<evidence type="ECO:0000313" key="3">
    <source>
        <dbReference type="EMBL" id="KAG1887974.1"/>
    </source>
</evidence>
<dbReference type="GeneID" id="64663052"/>
<evidence type="ECO:0000256" key="1">
    <source>
        <dbReference type="SAM" id="MobiDB-lite"/>
    </source>
</evidence>
<feature type="compositionally biased region" description="Basic and acidic residues" evidence="1">
    <location>
        <begin position="250"/>
        <end position="264"/>
    </location>
</feature>
<name>A0AAD4DPL3_9AGAM</name>
<feature type="domain" description="DUF6532" evidence="2">
    <location>
        <begin position="431"/>
        <end position="543"/>
    </location>
</feature>
<reference evidence="3" key="1">
    <citation type="journal article" date="2020" name="New Phytol.">
        <title>Comparative genomics reveals dynamic genome evolution in host specialist ectomycorrhizal fungi.</title>
        <authorList>
            <person name="Lofgren L.A."/>
            <person name="Nguyen N.H."/>
            <person name="Vilgalys R."/>
            <person name="Ruytinx J."/>
            <person name="Liao H.L."/>
            <person name="Branco S."/>
            <person name="Kuo A."/>
            <person name="LaButti K."/>
            <person name="Lipzen A."/>
            <person name="Andreopoulos W."/>
            <person name="Pangilinan J."/>
            <person name="Riley R."/>
            <person name="Hundley H."/>
            <person name="Na H."/>
            <person name="Barry K."/>
            <person name="Grigoriev I.V."/>
            <person name="Stajich J.E."/>
            <person name="Kennedy P.G."/>
        </authorList>
    </citation>
    <scope>NUCLEOTIDE SEQUENCE</scope>
    <source>
        <strain evidence="3">FC203</strain>
    </source>
</reference>
<dbReference type="AlphaFoldDB" id="A0AAD4DPL3"/>
<feature type="region of interest" description="Disordered" evidence="1">
    <location>
        <begin position="1"/>
        <end position="356"/>
    </location>
</feature>
<dbReference type="Pfam" id="PF20149">
    <property type="entry name" value="DUF6532"/>
    <property type="match status" value="1"/>
</dbReference>
<dbReference type="EMBL" id="JABBWK010000187">
    <property type="protein sequence ID" value="KAG1887974.1"/>
    <property type="molecule type" value="Genomic_DNA"/>
</dbReference>
<evidence type="ECO:0000313" key="4">
    <source>
        <dbReference type="Proteomes" id="UP001195769"/>
    </source>
</evidence>